<reference evidence="2 3" key="1">
    <citation type="submission" date="2017-08" db="EMBL/GenBank/DDBJ databases">
        <title>Genomic and metabolic characterisation of spoilage-associated Pseudomonas species.</title>
        <authorList>
            <person name="Stanborough T."/>
            <person name="Fegan N."/>
            <person name="Powell S.M."/>
            <person name="Singh T."/>
            <person name="Tamplin M.L."/>
            <person name="Chandry P.S."/>
        </authorList>
    </citation>
    <scope>NUCLEOTIDE SEQUENCE [LARGE SCALE GENOMIC DNA]</scope>
    <source>
        <strain evidence="2 3">L1814</strain>
    </source>
</reference>
<feature type="domain" description="T6SS Phospholipase effector Tle1-like C-terminal" evidence="1">
    <location>
        <begin position="94"/>
        <end position="296"/>
    </location>
</feature>
<evidence type="ECO:0000259" key="1">
    <source>
        <dbReference type="Pfam" id="PF22137"/>
    </source>
</evidence>
<protein>
    <recommendedName>
        <fullName evidence="1">T6SS Phospholipase effector Tle1-like C-terminal domain-containing protein</fullName>
    </recommendedName>
</protein>
<dbReference type="EMBL" id="NQKG01000068">
    <property type="protein sequence ID" value="OZY51032.1"/>
    <property type="molecule type" value="Genomic_DNA"/>
</dbReference>
<evidence type="ECO:0000313" key="2">
    <source>
        <dbReference type="EMBL" id="OZY51032.1"/>
    </source>
</evidence>
<gene>
    <name evidence="2" type="ORF">CJF38_23175</name>
</gene>
<feature type="non-terminal residue" evidence="2">
    <location>
        <position position="1"/>
    </location>
</feature>
<comment type="caution">
    <text evidence="2">The sequence shown here is derived from an EMBL/GenBank/DDBJ whole genome shotgun (WGS) entry which is preliminary data.</text>
</comment>
<evidence type="ECO:0000313" key="3">
    <source>
        <dbReference type="Proteomes" id="UP000216897"/>
    </source>
</evidence>
<name>A0ABX4GEX4_9PSED</name>
<dbReference type="Pfam" id="PF22137">
    <property type="entry name" value="T6SS_Tle1-like_C"/>
    <property type="match status" value="1"/>
</dbReference>
<proteinExistence type="predicted"/>
<sequence>PSTYRAGTAEYIYPGMHSDVGGGYPPGDQGKASKGMYEVVSQIALQHMYSEAYKVGAPLQAPEPALEPELKTRWPWLVMDGTTLREFEVGPTVITRFNAWLNAMDNGPLEEVMRREAGLITGWRISRYAKGCAPHTQSYSDVMRDGATKDMSSDEVKAFKALHGMQLKADAAALAGAPAPVLTEVQLAEKTAHEAIKKKYEERSKTTPVQRFNTSKVYEPSLEYRQLRNAMADFRRDYVPEWNLDASEFVGWGTLLNTFLGGLVYMTNEQDEAQHYADMRRDGEIRYGQLFGHDGKALN</sequence>
<accession>A0ABX4GEX4</accession>
<dbReference type="InterPro" id="IPR054388">
    <property type="entry name" value="Tle1-like_C"/>
</dbReference>
<keyword evidence="3" id="KW-1185">Reference proteome</keyword>
<dbReference type="Proteomes" id="UP000216897">
    <property type="component" value="Unassembled WGS sequence"/>
</dbReference>
<organism evidence="2 3">
    <name type="scientific">Pseudomonas lundensis</name>
    <dbReference type="NCBI Taxonomy" id="86185"/>
    <lineage>
        <taxon>Bacteria</taxon>
        <taxon>Pseudomonadati</taxon>
        <taxon>Pseudomonadota</taxon>
        <taxon>Gammaproteobacteria</taxon>
        <taxon>Pseudomonadales</taxon>
        <taxon>Pseudomonadaceae</taxon>
        <taxon>Pseudomonas</taxon>
    </lineage>
</organism>
<feature type="non-terminal residue" evidence="2">
    <location>
        <position position="299"/>
    </location>
</feature>